<dbReference type="InterPro" id="IPR001451">
    <property type="entry name" value="Hexapep"/>
</dbReference>
<dbReference type="InterPro" id="IPR018357">
    <property type="entry name" value="Hexapep_transf_CS"/>
</dbReference>
<dbReference type="InterPro" id="IPR045304">
    <property type="entry name" value="LbH_SAT"/>
</dbReference>
<dbReference type="EC" id="2.3.1.30" evidence="3"/>
<evidence type="ECO:0000256" key="3">
    <source>
        <dbReference type="ARBA" id="ARBA00013266"/>
    </source>
</evidence>
<dbReference type="Proteomes" id="UP001180489">
    <property type="component" value="Unassembled WGS sequence"/>
</dbReference>
<keyword evidence="7" id="KW-0198">Cysteine biosynthesis</keyword>
<name>A0ABU2UBV5_9ACTN</name>
<accession>A0ABU2UBV5</accession>
<evidence type="ECO:0000313" key="12">
    <source>
        <dbReference type="Proteomes" id="UP001180489"/>
    </source>
</evidence>
<comment type="caution">
    <text evidence="11">The sequence shown here is derived from an EMBL/GenBank/DDBJ whole genome shotgun (WGS) entry which is preliminary data.</text>
</comment>
<dbReference type="InterPro" id="IPR053376">
    <property type="entry name" value="Serine_acetyltransferase"/>
</dbReference>
<keyword evidence="6" id="KW-0677">Repeat</keyword>
<evidence type="ECO:0000256" key="5">
    <source>
        <dbReference type="ARBA" id="ARBA00022679"/>
    </source>
</evidence>
<dbReference type="PROSITE" id="PS00101">
    <property type="entry name" value="HEXAPEP_TRANSFERASES"/>
    <property type="match status" value="1"/>
</dbReference>
<gene>
    <name evidence="11" type="primary">epsC</name>
    <name evidence="11" type="ORF">RM863_00920</name>
</gene>
<dbReference type="CDD" id="cd03354">
    <property type="entry name" value="LbH_SAT"/>
    <property type="match status" value="1"/>
</dbReference>
<feature type="compositionally biased region" description="Basic and acidic residues" evidence="10">
    <location>
        <begin position="175"/>
        <end position="191"/>
    </location>
</feature>
<evidence type="ECO:0000256" key="7">
    <source>
        <dbReference type="ARBA" id="ARBA00023192"/>
    </source>
</evidence>
<dbReference type="Gene3D" id="1.10.3130.10">
    <property type="entry name" value="serine acetyltransferase, domain 1"/>
    <property type="match status" value="1"/>
</dbReference>
<dbReference type="EMBL" id="JAVRFF010000001">
    <property type="protein sequence ID" value="MDT0470702.1"/>
    <property type="molecule type" value="Genomic_DNA"/>
</dbReference>
<dbReference type="InterPro" id="IPR011004">
    <property type="entry name" value="Trimer_LpxA-like_sf"/>
</dbReference>
<comment type="catalytic activity">
    <reaction evidence="9">
        <text>L-serine + acetyl-CoA = O-acetyl-L-serine + CoA</text>
        <dbReference type="Rhea" id="RHEA:24560"/>
        <dbReference type="ChEBI" id="CHEBI:33384"/>
        <dbReference type="ChEBI" id="CHEBI:57287"/>
        <dbReference type="ChEBI" id="CHEBI:57288"/>
        <dbReference type="ChEBI" id="CHEBI:58340"/>
        <dbReference type="EC" id="2.3.1.30"/>
    </reaction>
</comment>
<evidence type="ECO:0000256" key="4">
    <source>
        <dbReference type="ARBA" id="ARBA00022605"/>
    </source>
</evidence>
<keyword evidence="8" id="KW-0012">Acyltransferase</keyword>
<organism evidence="11 12">
    <name type="scientific">Streptomyces hintoniae</name>
    <dbReference type="NCBI Taxonomy" id="3075521"/>
    <lineage>
        <taxon>Bacteria</taxon>
        <taxon>Bacillati</taxon>
        <taxon>Actinomycetota</taxon>
        <taxon>Actinomycetes</taxon>
        <taxon>Kitasatosporales</taxon>
        <taxon>Streptomycetaceae</taxon>
        <taxon>Streptomyces</taxon>
    </lineage>
</organism>
<evidence type="ECO:0000256" key="1">
    <source>
        <dbReference type="ARBA" id="ARBA00004876"/>
    </source>
</evidence>
<dbReference type="PANTHER" id="PTHR42811">
    <property type="entry name" value="SERINE ACETYLTRANSFERASE"/>
    <property type="match status" value="1"/>
</dbReference>
<evidence type="ECO:0000256" key="2">
    <source>
        <dbReference type="ARBA" id="ARBA00007274"/>
    </source>
</evidence>
<feature type="region of interest" description="Disordered" evidence="10">
    <location>
        <begin position="163"/>
        <end position="212"/>
    </location>
</feature>
<keyword evidence="12" id="KW-1185">Reference proteome</keyword>
<dbReference type="InterPro" id="IPR042122">
    <property type="entry name" value="Ser_AcTrfase_N_sf"/>
</dbReference>
<reference evidence="11" key="1">
    <citation type="submission" date="2024-05" db="EMBL/GenBank/DDBJ databases">
        <title>30 novel species of actinomycetes from the DSMZ collection.</title>
        <authorList>
            <person name="Nouioui I."/>
        </authorList>
    </citation>
    <scope>NUCLEOTIDE SEQUENCE</scope>
    <source>
        <strain evidence="11">DSM 41014</strain>
    </source>
</reference>
<evidence type="ECO:0000256" key="6">
    <source>
        <dbReference type="ARBA" id="ARBA00022737"/>
    </source>
</evidence>
<comment type="pathway">
    <text evidence="1">Amino-acid biosynthesis; L-cysteine biosynthesis; L-cysteine from L-serine: step 1/2.</text>
</comment>
<dbReference type="Pfam" id="PF00132">
    <property type="entry name" value="Hexapep"/>
    <property type="match status" value="1"/>
</dbReference>
<evidence type="ECO:0000256" key="9">
    <source>
        <dbReference type="ARBA" id="ARBA00049486"/>
    </source>
</evidence>
<proteinExistence type="inferred from homology"/>
<evidence type="ECO:0000313" key="11">
    <source>
        <dbReference type="EMBL" id="MDT0470702.1"/>
    </source>
</evidence>
<protein>
    <recommendedName>
        <fullName evidence="3">serine O-acetyltransferase</fullName>
        <ecNumber evidence="3">2.3.1.30</ecNumber>
    </recommendedName>
</protein>
<dbReference type="SUPFAM" id="SSF51161">
    <property type="entry name" value="Trimeric LpxA-like enzymes"/>
    <property type="match status" value="1"/>
</dbReference>
<keyword evidence="5" id="KW-0808">Transferase</keyword>
<dbReference type="RefSeq" id="WP_311633771.1">
    <property type="nucleotide sequence ID" value="NZ_JAVRFF010000001.1"/>
</dbReference>
<evidence type="ECO:0000256" key="8">
    <source>
        <dbReference type="ARBA" id="ARBA00023315"/>
    </source>
</evidence>
<comment type="similarity">
    <text evidence="2">Belongs to the transferase hexapeptide repeat family.</text>
</comment>
<dbReference type="Gene3D" id="2.160.10.10">
    <property type="entry name" value="Hexapeptide repeat proteins"/>
    <property type="match status" value="1"/>
</dbReference>
<dbReference type="NCBIfam" id="NF041874">
    <property type="entry name" value="EPS_EpsC"/>
    <property type="match status" value="1"/>
</dbReference>
<sequence length="212" mass="22467">MADLDTIRGRDPSVLSRGEALLHPALPAVWGYRVAHRLHRRGLRRTARLLSNAARVASGGVEIHPGARIGRGFFVDHGAGVVIGETAVIGDDVTLFHQVTLGSTGWWHDRARPAGDRRHPRVGDRVVIGANATVLGPVTVGDDSVIGAQALVIRDVPSGSRVLAPAAGPPAAGPGRDRGHAAAHPGGRDRLPQLVIRDGMSPTVHRRPRSRR</sequence>
<evidence type="ECO:0000256" key="10">
    <source>
        <dbReference type="SAM" id="MobiDB-lite"/>
    </source>
</evidence>
<keyword evidence="4" id="KW-0028">Amino-acid biosynthesis</keyword>